<dbReference type="InterPro" id="IPR029044">
    <property type="entry name" value="Nucleotide-diphossugar_trans"/>
</dbReference>
<proteinExistence type="predicted"/>
<sequence>MTINSHTAGGLAVSVVSHGHGPLLRDMLHGMARCCRGSVTRVVLTLNIPEPVPAPPDGAGWPFVLEVRSNPAPLGFGANHNRALAGAGEPYVGVVNPDIAFLDDDPFAPLRRAAAAPGVGCAYPEQVDGQGAVQDAERELPTPSALWRRRVLKRSDRRRDWVNAAFLLFPTAAWKAAGGFDERYFMYCEDVDLCLRLRLQGLSLVKVPVRVGHVGQRASRRRGAHLAWHIRSLFRLWASPVYRQARALLRADTAEPRRIGAP</sequence>
<gene>
    <name evidence="1" type="ORF">SAMN04489710_10245</name>
</gene>
<dbReference type="PANTHER" id="PTHR43179:SF7">
    <property type="entry name" value="RHAMNOSYLTRANSFERASE WBBL"/>
    <property type="match status" value="1"/>
</dbReference>
<dbReference type="AlphaFoldDB" id="A0A1I1SA84"/>
<evidence type="ECO:0008006" key="3">
    <source>
        <dbReference type="Google" id="ProtNLM"/>
    </source>
</evidence>
<keyword evidence="2" id="KW-1185">Reference proteome</keyword>
<dbReference type="Gene3D" id="3.90.550.10">
    <property type="entry name" value="Spore Coat Polysaccharide Biosynthesis Protein SpsA, Chain A"/>
    <property type="match status" value="1"/>
</dbReference>
<evidence type="ECO:0000313" key="2">
    <source>
        <dbReference type="Proteomes" id="UP000199517"/>
    </source>
</evidence>
<name>A0A1I1SA84_9BURK</name>
<organism evidence="1 2">
    <name type="scientific">Paracidovorax konjaci</name>
    <dbReference type="NCBI Taxonomy" id="32040"/>
    <lineage>
        <taxon>Bacteria</taxon>
        <taxon>Pseudomonadati</taxon>
        <taxon>Pseudomonadota</taxon>
        <taxon>Betaproteobacteria</taxon>
        <taxon>Burkholderiales</taxon>
        <taxon>Comamonadaceae</taxon>
        <taxon>Paracidovorax</taxon>
    </lineage>
</organism>
<dbReference type="Proteomes" id="UP000199517">
    <property type="component" value="Unassembled WGS sequence"/>
</dbReference>
<dbReference type="EMBL" id="FOMQ01000002">
    <property type="protein sequence ID" value="SFD43242.1"/>
    <property type="molecule type" value="Genomic_DNA"/>
</dbReference>
<dbReference type="PANTHER" id="PTHR43179">
    <property type="entry name" value="RHAMNOSYLTRANSFERASE WBBL"/>
    <property type="match status" value="1"/>
</dbReference>
<reference evidence="2" key="1">
    <citation type="submission" date="2016-10" db="EMBL/GenBank/DDBJ databases">
        <authorList>
            <person name="Varghese N."/>
            <person name="Submissions S."/>
        </authorList>
    </citation>
    <scope>NUCLEOTIDE SEQUENCE [LARGE SCALE GENOMIC DNA]</scope>
    <source>
        <strain evidence="2">DSM 7481</strain>
    </source>
</reference>
<evidence type="ECO:0000313" key="1">
    <source>
        <dbReference type="EMBL" id="SFD43242.1"/>
    </source>
</evidence>
<dbReference type="SUPFAM" id="SSF53448">
    <property type="entry name" value="Nucleotide-diphospho-sugar transferases"/>
    <property type="match status" value="1"/>
</dbReference>
<dbReference type="STRING" id="32040.SAMN04489710_10245"/>
<protein>
    <recommendedName>
        <fullName evidence="3">Glycosyltransferase, GT2 family</fullName>
    </recommendedName>
</protein>
<accession>A0A1I1SA84</accession>